<evidence type="ECO:0000313" key="2">
    <source>
        <dbReference type="Proteomes" id="UP001254165"/>
    </source>
</evidence>
<reference evidence="1 2" key="1">
    <citation type="submission" date="2023-07" db="EMBL/GenBank/DDBJ databases">
        <title>Novel species of Thermanaerothrix with wide hydrolytic capabilities.</title>
        <authorList>
            <person name="Zayulina K.S."/>
            <person name="Podosokorskaya O.A."/>
            <person name="Elcheninov A.G."/>
        </authorList>
    </citation>
    <scope>NUCLEOTIDE SEQUENCE [LARGE SCALE GENOMIC DNA]</scope>
    <source>
        <strain evidence="1 2">4228-RoL</strain>
    </source>
</reference>
<accession>A0ABU3NQM0</accession>
<protein>
    <submittedName>
        <fullName evidence="1">Uncharacterized protein</fullName>
    </submittedName>
</protein>
<dbReference type="EMBL" id="JAUHMF010000002">
    <property type="protein sequence ID" value="MDT8898352.1"/>
    <property type="molecule type" value="Genomic_DNA"/>
</dbReference>
<gene>
    <name evidence="1" type="ORF">QYE77_08745</name>
</gene>
<dbReference type="RefSeq" id="WP_315625011.1">
    <property type="nucleotide sequence ID" value="NZ_JAUHMF010000002.1"/>
</dbReference>
<comment type="caution">
    <text evidence="1">The sequence shown here is derived from an EMBL/GenBank/DDBJ whole genome shotgun (WGS) entry which is preliminary data.</text>
</comment>
<name>A0ABU3NQM0_9CHLR</name>
<dbReference type="Proteomes" id="UP001254165">
    <property type="component" value="Unassembled WGS sequence"/>
</dbReference>
<organism evidence="1 2">
    <name type="scientific">Thermanaerothrix solaris</name>
    <dbReference type="NCBI Taxonomy" id="3058434"/>
    <lineage>
        <taxon>Bacteria</taxon>
        <taxon>Bacillati</taxon>
        <taxon>Chloroflexota</taxon>
        <taxon>Anaerolineae</taxon>
        <taxon>Anaerolineales</taxon>
        <taxon>Anaerolineaceae</taxon>
        <taxon>Thermanaerothrix</taxon>
    </lineage>
</organism>
<sequence>MFLRSFLRRLARVGRTFLYLALLLAALLSLRAGDLIREDVPSQVRQFTRPWEFDYVSWTLDALWAKERQAVLDLPRYLTPAQQRQAVLDYLDLVRQLDRVEADIADFYANPAVKNPQVLTAPLVARRERLLAQWQRQRLLAEAVLEHQISTVIADLGLSVGGQPIPPLLYHVTPLPMALIVSPRTVIRQEADISLQPDLPLETITHLEQVVERGLNVSALVVPVGGIGIYPTMVMRSDNLPWLVETVAHEWIHNYLTLHPLGLLYEASPEMRTINETTASLAGKEIARAVLARYYPEFLPSETENEAHPPSSDGGAAKAFDFRAEMHTTRVTVDALLAAGKVDEAEAYMEARRRFFWEHGYPIRRLNQAYFAFYGAYADTPLGPQGQDPVGEAVRTLRARSPDLATFLRRIAWVTSYQALQHLLAQTGS</sequence>
<evidence type="ECO:0000313" key="1">
    <source>
        <dbReference type="EMBL" id="MDT8898352.1"/>
    </source>
</evidence>
<proteinExistence type="predicted"/>
<keyword evidence="2" id="KW-1185">Reference proteome</keyword>